<organism evidence="2 3">
    <name type="scientific">Psychromonas marina</name>
    <dbReference type="NCBI Taxonomy" id="88364"/>
    <lineage>
        <taxon>Bacteria</taxon>
        <taxon>Pseudomonadati</taxon>
        <taxon>Pseudomonadota</taxon>
        <taxon>Gammaproteobacteria</taxon>
        <taxon>Alteromonadales</taxon>
        <taxon>Psychromonadaceae</taxon>
        <taxon>Psychromonas</taxon>
    </lineage>
</organism>
<keyword evidence="1" id="KW-1133">Transmembrane helix</keyword>
<proteinExistence type="predicted"/>
<sequence length="160" mass="17173">MYNNEVGRREQKGSSLIEILVAVFILAAGLLGLASVQMLSLKNINNAQFHTLATTYAYDMGERMRSNQEAVSLGSYDNILSTVADPSCSTCSAAQMAQLDGFQWNELIQSAVNQGGLPEGQGTVTKVGSVFNITVSWKEQQRSDSGGDIGDASFTLTIQI</sequence>
<evidence type="ECO:0000313" key="2">
    <source>
        <dbReference type="EMBL" id="GLS92595.1"/>
    </source>
</evidence>
<name>A0ABQ6E621_9GAMM</name>
<dbReference type="Proteomes" id="UP001157353">
    <property type="component" value="Unassembled WGS sequence"/>
</dbReference>
<dbReference type="InterPro" id="IPR012902">
    <property type="entry name" value="N_methyl_site"/>
</dbReference>
<gene>
    <name evidence="2" type="primary">pilV_1</name>
    <name evidence="2" type="ORF">GCM10007916_36670</name>
</gene>
<feature type="transmembrane region" description="Helical" evidence="1">
    <location>
        <begin position="16"/>
        <end position="39"/>
    </location>
</feature>
<evidence type="ECO:0000313" key="3">
    <source>
        <dbReference type="Proteomes" id="UP001157353"/>
    </source>
</evidence>
<keyword evidence="1" id="KW-0812">Transmembrane</keyword>
<dbReference type="InterPro" id="IPR013362">
    <property type="entry name" value="Pilus_4_PilV"/>
</dbReference>
<dbReference type="NCBIfam" id="TIGR02523">
    <property type="entry name" value="type_IV_pilV"/>
    <property type="match status" value="1"/>
</dbReference>
<keyword evidence="3" id="KW-1185">Reference proteome</keyword>
<comment type="caution">
    <text evidence="2">The sequence shown here is derived from an EMBL/GenBank/DDBJ whole genome shotgun (WGS) entry which is preliminary data.</text>
</comment>
<protein>
    <submittedName>
        <fullName evidence="2">Type IV pilus modification protein PilV</fullName>
    </submittedName>
</protein>
<dbReference type="Pfam" id="PF07963">
    <property type="entry name" value="N_methyl"/>
    <property type="match status" value="1"/>
</dbReference>
<dbReference type="RefSeq" id="WP_284205703.1">
    <property type="nucleotide sequence ID" value="NZ_BSPQ01000026.1"/>
</dbReference>
<dbReference type="EMBL" id="BSPQ01000026">
    <property type="protein sequence ID" value="GLS92595.1"/>
    <property type="molecule type" value="Genomic_DNA"/>
</dbReference>
<reference evidence="3" key="1">
    <citation type="journal article" date="2019" name="Int. J. Syst. Evol. Microbiol.">
        <title>The Global Catalogue of Microorganisms (GCM) 10K type strain sequencing project: providing services to taxonomists for standard genome sequencing and annotation.</title>
        <authorList>
            <consortium name="The Broad Institute Genomics Platform"/>
            <consortium name="The Broad Institute Genome Sequencing Center for Infectious Disease"/>
            <person name="Wu L."/>
            <person name="Ma J."/>
        </authorList>
    </citation>
    <scope>NUCLEOTIDE SEQUENCE [LARGE SCALE GENOMIC DNA]</scope>
    <source>
        <strain evidence="3">NBRC 103166</strain>
    </source>
</reference>
<keyword evidence="1" id="KW-0472">Membrane</keyword>
<accession>A0ABQ6E621</accession>
<evidence type="ECO:0000256" key="1">
    <source>
        <dbReference type="SAM" id="Phobius"/>
    </source>
</evidence>